<organism evidence="1 2">
    <name type="scientific">Hyalella azteca</name>
    <name type="common">Amphipod</name>
    <dbReference type="NCBI Taxonomy" id="294128"/>
    <lineage>
        <taxon>Eukaryota</taxon>
        <taxon>Metazoa</taxon>
        <taxon>Ecdysozoa</taxon>
        <taxon>Arthropoda</taxon>
        <taxon>Crustacea</taxon>
        <taxon>Multicrustacea</taxon>
        <taxon>Malacostraca</taxon>
        <taxon>Eumalacostraca</taxon>
        <taxon>Peracarida</taxon>
        <taxon>Amphipoda</taxon>
        <taxon>Senticaudata</taxon>
        <taxon>Talitrida</taxon>
        <taxon>Talitroidea</taxon>
        <taxon>Hyalellidae</taxon>
        <taxon>Hyalella</taxon>
    </lineage>
</organism>
<dbReference type="Proteomes" id="UP000694843">
    <property type="component" value="Unplaced"/>
</dbReference>
<sequence length="290" mass="31701">MEHVEKSERFYCLPQSELVDIKLELIHDVQNLLAPSKNAEQAALAKLAEDEIWTINNGRELAEICPTLPHVQPRLLTVSMEAPDLRATQWAELVTRRVGDVELRLGGLECEYDAHDDLLQPLLGSKIRLVHLEGCVGTPAAVAALASVVHNARLTIRMPAPLDLSALSGTYEQLGVYTFPLPTTSPKCALPSSPSPALPVDGADEGSWEAVAHTVASFAPNGDRFGELDVLDSELRAEDVQLLLLRLQELRVRTGGEGDTRAETHGSKVHLYITDDCKLNSESAQHKLMI</sequence>
<accession>A0A8B7PGH2</accession>
<dbReference type="AlphaFoldDB" id="A0A8B7PGH2"/>
<dbReference type="GeneID" id="108680717"/>
<reference evidence="2" key="1">
    <citation type="submission" date="2025-08" db="UniProtKB">
        <authorList>
            <consortium name="RefSeq"/>
        </authorList>
    </citation>
    <scope>IDENTIFICATION</scope>
    <source>
        <tissue evidence="2">Whole organism</tissue>
    </source>
</reference>
<keyword evidence="1" id="KW-1185">Reference proteome</keyword>
<protein>
    <submittedName>
        <fullName evidence="2">Uncharacterized protein LOC108680717 isoform X1</fullName>
    </submittedName>
</protein>
<gene>
    <name evidence="2" type="primary">LOC108680717</name>
</gene>
<dbReference type="RefSeq" id="XP_018025095.2">
    <property type="nucleotide sequence ID" value="XM_018169606.2"/>
</dbReference>
<name>A0A8B7PGH2_HYAAZ</name>
<evidence type="ECO:0000313" key="1">
    <source>
        <dbReference type="Proteomes" id="UP000694843"/>
    </source>
</evidence>
<proteinExistence type="predicted"/>
<dbReference type="KEGG" id="hazt:108680717"/>
<evidence type="ECO:0000313" key="2">
    <source>
        <dbReference type="RefSeq" id="XP_018025095.2"/>
    </source>
</evidence>